<dbReference type="GO" id="GO:0008061">
    <property type="term" value="F:chitin binding"/>
    <property type="evidence" value="ECO:0007669"/>
    <property type="project" value="UniProtKB-UniRule"/>
</dbReference>
<accession>A0A9P8RNT0</accession>
<feature type="compositionally biased region" description="Low complexity" evidence="5">
    <location>
        <begin position="1032"/>
        <end position="1054"/>
    </location>
</feature>
<comment type="caution">
    <text evidence="8">The sequence shown here is derived from an EMBL/GenBank/DDBJ whole genome shotgun (WGS) entry which is preliminary data.</text>
</comment>
<keyword evidence="9" id="KW-1185">Reference proteome</keyword>
<name>A0A9P8RNT0_9PEZI</name>
<dbReference type="SMART" id="SM00636">
    <property type="entry name" value="Glyco_18"/>
    <property type="match status" value="1"/>
</dbReference>
<evidence type="ECO:0000256" key="1">
    <source>
        <dbReference type="ARBA" id="ARBA00008682"/>
    </source>
</evidence>
<evidence type="ECO:0000256" key="5">
    <source>
        <dbReference type="SAM" id="MobiDB-lite"/>
    </source>
</evidence>
<sequence length="1182" mass="125025">MSLVDDPFSTNLFLAKRQREVDSNGALLCTSGPCPDGSCCGPEGKCGYGPDFCGDGCTSQCDATAMCGQYSLDGIVKCGMNLCCSWGGWCGTSTDHCIGVNDFTKCQANFGACEIIRPSPCGEDSGMSNGRTIGYYQADNVENRVCNRIAPDQIHTDGYTHLYYAFATIDPDSYEIKVRTESEIETMADFTALKTSTLETWIAVGGFDFNDNTTSTHTTWSDLCADAGHRASFIASTKEFMSANGFQGIDLDWEYPVASDRGGQPSDTANFATLVQEMREAYGTDYGISLTLAPDYWYLRYFDAKAMEPHVDFFGFMSYDLHGSWDADTKTLGALVRGQANVLEIYNDTLPLFYDGLNATKINFGLAWYGRGYTLADTSCTELLCPFSGPSKPGKCTNQAGVLSLVEIEEIIASKGLTPRLNSETMMKELVWGDQWIGYDDEETHALKRKFANNLCFGGTMAWSVDFYSGTGDSDSPPMSTDGSCGSSNGGKVCEGSGFGNCCSANGYCGSTDAYCGSGCQSGQCLSGIETTDGTCGAGHNDIICGLWSQGSCCSSSGFCGSSDAHCGTGCQSGPCLEAPSNGEGSGPIYIGNTIFVTPSPTVQCYPPCTLIFPPSTMPTATTLTFPATTTTLTIGAQVVTTVLTPPPVTTSVISYFNMPIPSGETASTFVLTSSLKPSPTVLTVGGVTTTVQFLAVSTVIPGSSNDVIYYSLPTTVYASGGITQTFSEDQITTMSDFTGTTTSTTTWTETDSSSTSTTVVPIIIAPGGFYWSPIPLPTGPKFRIPNLPSPPPIPSPPCFKFLDIFSIDCPPNHNNPTTHFISGPPKPTCTANCGARDTSDDDKDEKSTSTCATETNSVCRTTSGIKTCNTYVGCDCVTSTVTDYWVSCSASDDCSTTSSDVITGCFVTATKTTTGEYCPMPTYDAALEDVGDGWLNGVAPSYTTTALPESLIIGGSVYTATSGTVVIGGSTISLISVTVTTVITVDGKTGTLYPPTTRNVIDPAILESMGFTSYDPDTTSLTITIEKPIPTGGTLPAASTTTTQTSTQAAGTPPAEPTARLVIAYEWSGNTLDFSPGSWSFYTPALDETYDVCLDSIGTADAGDYDLSKIPFPDGTIDFDFKVLGTSGCSYTGSSDSPGSLSCPDLTHAIQCQETTYDELQCFEGDPVYEVVVYVKLTCSW</sequence>
<evidence type="ECO:0000256" key="4">
    <source>
        <dbReference type="PROSITE-ProRule" id="PRU00261"/>
    </source>
</evidence>
<dbReference type="Gene3D" id="3.30.60.10">
    <property type="entry name" value="Endochitinase-like"/>
    <property type="match status" value="3"/>
</dbReference>
<dbReference type="EMBL" id="JAGPXC010000009">
    <property type="protein sequence ID" value="KAH6646875.1"/>
    <property type="molecule type" value="Genomic_DNA"/>
</dbReference>
<evidence type="ECO:0000256" key="3">
    <source>
        <dbReference type="ARBA" id="ARBA00022669"/>
    </source>
</evidence>
<organism evidence="8 9">
    <name type="scientific">Truncatella angustata</name>
    <dbReference type="NCBI Taxonomy" id="152316"/>
    <lineage>
        <taxon>Eukaryota</taxon>
        <taxon>Fungi</taxon>
        <taxon>Dikarya</taxon>
        <taxon>Ascomycota</taxon>
        <taxon>Pezizomycotina</taxon>
        <taxon>Sordariomycetes</taxon>
        <taxon>Xylariomycetidae</taxon>
        <taxon>Amphisphaeriales</taxon>
        <taxon>Sporocadaceae</taxon>
        <taxon>Truncatella</taxon>
    </lineage>
</organism>
<dbReference type="SUPFAM" id="SSF51445">
    <property type="entry name" value="(Trans)glycosidases"/>
    <property type="match status" value="1"/>
</dbReference>
<keyword evidence="3 4" id="KW-0147">Chitin-binding</keyword>
<dbReference type="SUPFAM" id="SSF57016">
    <property type="entry name" value="Plant lectins/antimicrobial peptides"/>
    <property type="match status" value="3"/>
</dbReference>
<dbReference type="PANTHER" id="PTHR11177">
    <property type="entry name" value="CHITINASE"/>
    <property type="match status" value="1"/>
</dbReference>
<dbReference type="OrthoDB" id="73875at2759"/>
<evidence type="ECO:0000256" key="2">
    <source>
        <dbReference type="ARBA" id="ARBA00012729"/>
    </source>
</evidence>
<evidence type="ECO:0000313" key="9">
    <source>
        <dbReference type="Proteomes" id="UP000758603"/>
    </source>
</evidence>
<dbReference type="InterPro" id="IPR001002">
    <property type="entry name" value="Chitin-bd_1"/>
</dbReference>
<feature type="domain" description="Chitin-binding type-1" evidence="6">
    <location>
        <begin position="26"/>
        <end position="63"/>
    </location>
</feature>
<feature type="disulfide bond" evidence="4">
    <location>
        <begin position="553"/>
        <end position="567"/>
    </location>
</feature>
<feature type="domain" description="Chitin-binding type-1" evidence="6">
    <location>
        <begin position="482"/>
        <end position="527"/>
    </location>
</feature>
<proteinExistence type="inferred from homology"/>
<evidence type="ECO:0000313" key="8">
    <source>
        <dbReference type="EMBL" id="KAH6646875.1"/>
    </source>
</evidence>
<dbReference type="PROSITE" id="PS50941">
    <property type="entry name" value="CHIT_BIND_I_2"/>
    <property type="match status" value="4"/>
</dbReference>
<feature type="domain" description="Chitin-binding type-1" evidence="6">
    <location>
        <begin position="64"/>
        <end position="115"/>
    </location>
</feature>
<dbReference type="InterPro" id="IPR001223">
    <property type="entry name" value="Glyco_hydro18_cat"/>
</dbReference>
<dbReference type="Proteomes" id="UP000758603">
    <property type="component" value="Unassembled WGS sequence"/>
</dbReference>
<feature type="disulfide bond" evidence="4">
    <location>
        <begin position="502"/>
        <end position="516"/>
    </location>
</feature>
<feature type="disulfide bond" evidence="4">
    <location>
        <begin position="39"/>
        <end position="53"/>
    </location>
</feature>
<protein>
    <recommendedName>
        <fullName evidence="2">chitinase</fullName>
        <ecNumber evidence="2">3.2.1.14</ecNumber>
    </recommendedName>
</protein>
<dbReference type="PANTHER" id="PTHR11177:SF333">
    <property type="entry name" value="CHITINASE"/>
    <property type="match status" value="1"/>
</dbReference>
<dbReference type="InterPro" id="IPR036861">
    <property type="entry name" value="Endochitinase-like_sf"/>
</dbReference>
<dbReference type="SMART" id="SM00270">
    <property type="entry name" value="ChtBD1"/>
    <property type="match status" value="4"/>
</dbReference>
<dbReference type="RefSeq" id="XP_045953389.1">
    <property type="nucleotide sequence ID" value="XM_046109306.1"/>
</dbReference>
<dbReference type="InterPro" id="IPR011583">
    <property type="entry name" value="Chitinase_II/V-like_cat"/>
</dbReference>
<dbReference type="Gene3D" id="3.20.20.80">
    <property type="entry name" value="Glycosidases"/>
    <property type="match status" value="1"/>
</dbReference>
<dbReference type="PROSITE" id="PS51910">
    <property type="entry name" value="GH18_2"/>
    <property type="match status" value="1"/>
</dbReference>
<dbReference type="GeneID" id="70138197"/>
<evidence type="ECO:0000259" key="6">
    <source>
        <dbReference type="PROSITE" id="PS50941"/>
    </source>
</evidence>
<dbReference type="AlphaFoldDB" id="A0A9P8RNT0"/>
<reference evidence="8" key="1">
    <citation type="journal article" date="2021" name="Nat. Commun.">
        <title>Genetic determinants of endophytism in the Arabidopsis root mycobiome.</title>
        <authorList>
            <person name="Mesny F."/>
            <person name="Miyauchi S."/>
            <person name="Thiergart T."/>
            <person name="Pickel B."/>
            <person name="Atanasova L."/>
            <person name="Karlsson M."/>
            <person name="Huettel B."/>
            <person name="Barry K.W."/>
            <person name="Haridas S."/>
            <person name="Chen C."/>
            <person name="Bauer D."/>
            <person name="Andreopoulos W."/>
            <person name="Pangilinan J."/>
            <person name="LaButti K."/>
            <person name="Riley R."/>
            <person name="Lipzen A."/>
            <person name="Clum A."/>
            <person name="Drula E."/>
            <person name="Henrissat B."/>
            <person name="Kohler A."/>
            <person name="Grigoriev I.V."/>
            <person name="Martin F.M."/>
            <person name="Hacquard S."/>
        </authorList>
    </citation>
    <scope>NUCLEOTIDE SEQUENCE</scope>
    <source>
        <strain evidence="8">MPI-SDFR-AT-0073</strain>
    </source>
</reference>
<keyword evidence="4" id="KW-1015">Disulfide bond</keyword>
<dbReference type="Pfam" id="PF00187">
    <property type="entry name" value="Chitin_bind_1"/>
    <property type="match status" value="1"/>
</dbReference>
<feature type="domain" description="GH18" evidence="7">
    <location>
        <begin position="130"/>
        <end position="490"/>
    </location>
</feature>
<dbReference type="InterPro" id="IPR029070">
    <property type="entry name" value="Chitinase_insertion_sf"/>
</dbReference>
<dbReference type="SUPFAM" id="SSF54556">
    <property type="entry name" value="Chitinase insertion domain"/>
    <property type="match status" value="1"/>
</dbReference>
<dbReference type="CDD" id="cd11618">
    <property type="entry name" value="ChtBD1_1"/>
    <property type="match status" value="1"/>
</dbReference>
<dbReference type="GO" id="GO:0008843">
    <property type="term" value="F:endochitinase activity"/>
    <property type="evidence" value="ECO:0007669"/>
    <property type="project" value="UniProtKB-EC"/>
</dbReference>
<feature type="disulfide bond" evidence="4">
    <location>
        <begin position="83"/>
        <end position="97"/>
    </location>
</feature>
<dbReference type="InterPro" id="IPR050314">
    <property type="entry name" value="Glycosyl_Hydrlase_18"/>
</dbReference>
<dbReference type="EC" id="3.2.1.14" evidence="2"/>
<gene>
    <name evidence="8" type="ORF">BKA67DRAFT_695378</name>
</gene>
<dbReference type="GO" id="GO:0005975">
    <property type="term" value="P:carbohydrate metabolic process"/>
    <property type="evidence" value="ECO:0007669"/>
    <property type="project" value="InterPro"/>
</dbReference>
<feature type="disulfide bond" evidence="4">
    <location>
        <begin position="78"/>
        <end position="90"/>
    </location>
</feature>
<feature type="region of interest" description="Disordered" evidence="5">
    <location>
        <begin position="1032"/>
        <end position="1056"/>
    </location>
</feature>
<feature type="disulfide bond" evidence="4">
    <location>
        <begin position="34"/>
        <end position="46"/>
    </location>
</feature>
<feature type="domain" description="Chitin-binding type-1" evidence="6">
    <location>
        <begin position="533"/>
        <end position="578"/>
    </location>
</feature>
<dbReference type="Pfam" id="PF00704">
    <property type="entry name" value="Glyco_hydro_18"/>
    <property type="match status" value="1"/>
</dbReference>
<dbReference type="CDD" id="cd00035">
    <property type="entry name" value="ChtBD1"/>
    <property type="match status" value="2"/>
</dbReference>
<evidence type="ECO:0000259" key="7">
    <source>
        <dbReference type="PROSITE" id="PS51910"/>
    </source>
</evidence>
<comment type="similarity">
    <text evidence="1">Belongs to the glycosyl hydrolase 18 family. Chitinase class V subfamily.</text>
</comment>
<comment type="caution">
    <text evidence="4">Lacks conserved residue(s) required for the propagation of feature annotation.</text>
</comment>
<dbReference type="InterPro" id="IPR017853">
    <property type="entry name" value="GH"/>
</dbReference>
<feature type="disulfide bond" evidence="4">
    <location>
        <begin position="57"/>
        <end position="61"/>
    </location>
</feature>
<dbReference type="Gene3D" id="3.10.50.10">
    <property type="match status" value="1"/>
</dbReference>